<gene>
    <name evidence="2" type="ORF">D4764_09G0007740</name>
</gene>
<accession>A0A5C6MKK7</accession>
<dbReference type="Proteomes" id="UP000324091">
    <property type="component" value="Chromosome 9"/>
</dbReference>
<proteinExistence type="predicted"/>
<dbReference type="AlphaFoldDB" id="A0A5C6MKK7"/>
<evidence type="ECO:0000256" key="1">
    <source>
        <dbReference type="SAM" id="MobiDB-lite"/>
    </source>
</evidence>
<evidence type="ECO:0000313" key="3">
    <source>
        <dbReference type="Proteomes" id="UP000324091"/>
    </source>
</evidence>
<dbReference type="EMBL" id="RHFK02000022">
    <property type="protein sequence ID" value="TWW55724.1"/>
    <property type="molecule type" value="Genomic_DNA"/>
</dbReference>
<name>A0A5C6MKK7_9TELE</name>
<comment type="caution">
    <text evidence="2">The sequence shown here is derived from an EMBL/GenBank/DDBJ whole genome shotgun (WGS) entry which is preliminary data.</text>
</comment>
<feature type="compositionally biased region" description="Basic and acidic residues" evidence="1">
    <location>
        <begin position="28"/>
        <end position="37"/>
    </location>
</feature>
<feature type="region of interest" description="Disordered" evidence="1">
    <location>
        <begin position="1"/>
        <end position="37"/>
    </location>
</feature>
<protein>
    <submittedName>
        <fullName evidence="2">Uncharacterized protein</fullName>
    </submittedName>
</protein>
<reference evidence="2 3" key="1">
    <citation type="submission" date="2019-04" db="EMBL/GenBank/DDBJ databases">
        <title>Chromosome genome assembly for Takifugu flavidus.</title>
        <authorList>
            <person name="Xiao S."/>
        </authorList>
    </citation>
    <scope>NUCLEOTIDE SEQUENCE [LARGE SCALE GENOMIC DNA]</scope>
    <source>
        <strain evidence="2">HTHZ2018</strain>
        <tissue evidence="2">Muscle</tissue>
    </source>
</reference>
<keyword evidence="3" id="KW-1185">Reference proteome</keyword>
<evidence type="ECO:0000313" key="2">
    <source>
        <dbReference type="EMBL" id="TWW55724.1"/>
    </source>
</evidence>
<sequence>MAAQGGQREEGRDLLQLSGSSLTLSGSRRREFKGPLL</sequence>
<organism evidence="2 3">
    <name type="scientific">Takifugu flavidus</name>
    <name type="common">sansaifugu</name>
    <dbReference type="NCBI Taxonomy" id="433684"/>
    <lineage>
        <taxon>Eukaryota</taxon>
        <taxon>Metazoa</taxon>
        <taxon>Chordata</taxon>
        <taxon>Craniata</taxon>
        <taxon>Vertebrata</taxon>
        <taxon>Euteleostomi</taxon>
        <taxon>Actinopterygii</taxon>
        <taxon>Neopterygii</taxon>
        <taxon>Teleostei</taxon>
        <taxon>Neoteleostei</taxon>
        <taxon>Acanthomorphata</taxon>
        <taxon>Eupercaria</taxon>
        <taxon>Tetraodontiformes</taxon>
        <taxon>Tetradontoidea</taxon>
        <taxon>Tetraodontidae</taxon>
        <taxon>Takifugu</taxon>
    </lineage>
</organism>
<feature type="compositionally biased region" description="Low complexity" evidence="1">
    <location>
        <begin position="14"/>
        <end position="26"/>
    </location>
</feature>